<keyword evidence="2 7" id="KW-0378">Hydrolase</keyword>
<feature type="active site" description="Nucleophile" evidence="4">
    <location>
        <position position="149"/>
    </location>
</feature>
<name>A0A6J4TP35_9ACTN</name>
<dbReference type="EMBL" id="CADCVQ010000163">
    <property type="protein sequence ID" value="CAA9528913.1"/>
    <property type="molecule type" value="Genomic_DNA"/>
</dbReference>
<dbReference type="GO" id="GO:0016811">
    <property type="term" value="F:hydrolase activity, acting on carbon-nitrogen (but not peptide) bonds, in linear amides"/>
    <property type="evidence" value="ECO:0007669"/>
    <property type="project" value="UniProtKB-ARBA"/>
</dbReference>
<evidence type="ECO:0000256" key="2">
    <source>
        <dbReference type="ARBA" id="ARBA00022801"/>
    </source>
</evidence>
<dbReference type="Gene3D" id="3.60.20.30">
    <property type="entry name" value="(Glycosyl)asparaginase"/>
    <property type="match status" value="1"/>
</dbReference>
<evidence type="ECO:0000256" key="1">
    <source>
        <dbReference type="ARBA" id="ARBA00022670"/>
    </source>
</evidence>
<accession>A0A6J4TP35</accession>
<evidence type="ECO:0000313" key="7">
    <source>
        <dbReference type="EMBL" id="CAA9528913.1"/>
    </source>
</evidence>
<evidence type="ECO:0000256" key="3">
    <source>
        <dbReference type="ARBA" id="ARBA00022813"/>
    </source>
</evidence>
<proteinExistence type="predicted"/>
<reference evidence="7" key="1">
    <citation type="submission" date="2020-02" db="EMBL/GenBank/DDBJ databases">
        <authorList>
            <person name="Meier V. D."/>
        </authorList>
    </citation>
    <scope>NUCLEOTIDE SEQUENCE</scope>
    <source>
        <strain evidence="7">AVDCRST_MAG67</strain>
    </source>
</reference>
<sequence>PRRPGGARRADAQRAAALQRAVTVACEQLDAGALFACVAAVSALEDSPLFNGGCGSVLARDGSVWCDAAVMAGDGRAGAVAAVTGVLNPIRAARAILDDDETLLWAGHSDALIARYGLQAADPAQMVTAAARARLDAHLAGRAQPQTGTVGAVCLDARGGLAAATSTGGKVGKHPSRVGDSPLVGAGTWADARTCAISATGAGEAFIRAVYAHEVHARMLLAGESAADACAAALETVRAAGGLGGAICVSRTGEIAMPCTDAHMARAWRVGTGPVRSAL</sequence>
<evidence type="ECO:0000256" key="4">
    <source>
        <dbReference type="PIRSR" id="PIRSR600246-1"/>
    </source>
</evidence>
<dbReference type="Pfam" id="PF01112">
    <property type="entry name" value="Asparaginase_2"/>
    <property type="match status" value="1"/>
</dbReference>
<dbReference type="InterPro" id="IPR029055">
    <property type="entry name" value="Ntn_hydrolases_N"/>
</dbReference>
<keyword evidence="1" id="KW-0645">Protease</keyword>
<dbReference type="SUPFAM" id="SSF56235">
    <property type="entry name" value="N-terminal nucleophile aminohydrolases (Ntn hydrolases)"/>
    <property type="match status" value="1"/>
</dbReference>
<keyword evidence="7" id="KW-0031">Aminopeptidase</keyword>
<evidence type="ECO:0000256" key="6">
    <source>
        <dbReference type="PIRSR" id="PIRSR600246-3"/>
    </source>
</evidence>
<dbReference type="FunFam" id="3.60.20.30:FF:000001">
    <property type="entry name" value="Isoaspartyl peptidase/L-asparaginase"/>
    <property type="match status" value="1"/>
</dbReference>
<organism evidence="7">
    <name type="scientific">uncultured Solirubrobacteraceae bacterium</name>
    <dbReference type="NCBI Taxonomy" id="1162706"/>
    <lineage>
        <taxon>Bacteria</taxon>
        <taxon>Bacillati</taxon>
        <taxon>Actinomycetota</taxon>
        <taxon>Thermoleophilia</taxon>
        <taxon>Solirubrobacterales</taxon>
        <taxon>Solirubrobacteraceae</taxon>
        <taxon>environmental samples</taxon>
    </lineage>
</organism>
<dbReference type="InterPro" id="IPR000246">
    <property type="entry name" value="Peptidase_T2"/>
</dbReference>
<dbReference type="PANTHER" id="PTHR10188:SF6">
    <property type="entry name" value="N(4)-(BETA-N-ACETYLGLUCOSAMINYL)-L-ASPARAGINASE"/>
    <property type="match status" value="1"/>
</dbReference>
<gene>
    <name evidence="7" type="ORF">AVDCRST_MAG67-3941</name>
</gene>
<dbReference type="EC" id="3.4.19.5" evidence="7"/>
<keyword evidence="3" id="KW-0068">Autocatalytic cleavage</keyword>
<feature type="binding site" evidence="5">
    <location>
        <begin position="177"/>
        <end position="180"/>
    </location>
    <ligand>
        <name>substrate</name>
    </ligand>
</feature>
<feature type="non-terminal residue" evidence="7">
    <location>
        <position position="1"/>
    </location>
</feature>
<dbReference type="GO" id="GO:0004177">
    <property type="term" value="F:aminopeptidase activity"/>
    <property type="evidence" value="ECO:0007669"/>
    <property type="project" value="UniProtKB-KW"/>
</dbReference>
<dbReference type="GO" id="GO:0008798">
    <property type="term" value="F:beta-aspartyl-peptidase activity"/>
    <property type="evidence" value="ECO:0007669"/>
    <property type="project" value="UniProtKB-EC"/>
</dbReference>
<dbReference type="PANTHER" id="PTHR10188">
    <property type="entry name" value="L-ASPARAGINASE"/>
    <property type="match status" value="1"/>
</dbReference>
<protein>
    <submittedName>
        <fullName evidence="7">Isoaspartyl aminopeptidase @ Asp-X dipeptidase</fullName>
        <ecNumber evidence="7">3.4.19.5</ecNumber>
    </submittedName>
</protein>
<dbReference type="AlphaFoldDB" id="A0A6J4TP35"/>
<evidence type="ECO:0000256" key="5">
    <source>
        <dbReference type="PIRSR" id="PIRSR600246-2"/>
    </source>
</evidence>
<feature type="site" description="Cleavage; by autolysis" evidence="6">
    <location>
        <begin position="148"/>
        <end position="149"/>
    </location>
</feature>
<feature type="binding site" evidence="5">
    <location>
        <begin position="200"/>
        <end position="203"/>
    </location>
    <ligand>
        <name>substrate</name>
    </ligand>
</feature>
<dbReference type="GO" id="GO:0006508">
    <property type="term" value="P:proteolysis"/>
    <property type="evidence" value="ECO:0007669"/>
    <property type="project" value="UniProtKB-KW"/>
</dbReference>